<evidence type="ECO:0000256" key="2">
    <source>
        <dbReference type="PROSITE-ProRule" id="PRU00335"/>
    </source>
</evidence>
<keyword evidence="1 2" id="KW-0238">DNA-binding</keyword>
<evidence type="ECO:0000313" key="5">
    <source>
        <dbReference type="EMBL" id="MDP2521950.1"/>
    </source>
</evidence>
<evidence type="ECO:0000313" key="7">
    <source>
        <dbReference type="Proteomes" id="UP001177341"/>
    </source>
</evidence>
<dbReference type="Pfam" id="PF14246">
    <property type="entry name" value="TetR_C_7"/>
    <property type="match status" value="1"/>
</dbReference>
<organism evidence="4 6">
    <name type="scientific">Neptunomonas phycophila</name>
    <dbReference type="NCBI Taxonomy" id="1572645"/>
    <lineage>
        <taxon>Bacteria</taxon>
        <taxon>Pseudomonadati</taxon>
        <taxon>Pseudomonadota</taxon>
        <taxon>Gammaproteobacteria</taxon>
        <taxon>Oceanospirillales</taxon>
        <taxon>Oceanospirillaceae</taxon>
        <taxon>Neptunomonas</taxon>
    </lineage>
</organism>
<dbReference type="InterPro" id="IPR039536">
    <property type="entry name" value="TetR_C_Proteobacteria"/>
</dbReference>
<evidence type="ECO:0000313" key="4">
    <source>
        <dbReference type="EMBL" id="MDO6454450.1"/>
    </source>
</evidence>
<sequence>MMNNIRMRDDSTVAIGLTPKGQERQRKILEAARDVFLEQGFERASIHEIMQRAGGSISTLYRLYGNKLGLFEAMIMQSTSDLFPITDESDIWTDNVEESLLQFGQVLLEVLGQTEARSIRRIALSVSSADSEAIRKVFYEQGPRRVQRLLAAYLTRQKLLGKVNVVDVDIASAQFIEMVKSPWYHKAEFGFPIESGEPERSLQQAVVMFMQGVVVN</sequence>
<dbReference type="GO" id="GO:0000976">
    <property type="term" value="F:transcription cis-regulatory region binding"/>
    <property type="evidence" value="ECO:0007669"/>
    <property type="project" value="TreeGrafter"/>
</dbReference>
<dbReference type="EMBL" id="JAUYVO010000003">
    <property type="protein sequence ID" value="MDP2521950.1"/>
    <property type="molecule type" value="Genomic_DNA"/>
</dbReference>
<dbReference type="PANTHER" id="PTHR30055:SF146">
    <property type="entry name" value="HTH-TYPE TRANSCRIPTIONAL DUAL REGULATOR CECR"/>
    <property type="match status" value="1"/>
</dbReference>
<dbReference type="Gene3D" id="1.10.357.10">
    <property type="entry name" value="Tetracycline Repressor, domain 2"/>
    <property type="match status" value="1"/>
</dbReference>
<protein>
    <submittedName>
        <fullName evidence="4">TetR/AcrR family transcriptional regulator</fullName>
    </submittedName>
</protein>
<dbReference type="AlphaFoldDB" id="A0AAW7XK03"/>
<dbReference type="Proteomes" id="UP001177341">
    <property type="component" value="Unassembled WGS sequence"/>
</dbReference>
<evidence type="ECO:0000256" key="1">
    <source>
        <dbReference type="ARBA" id="ARBA00023125"/>
    </source>
</evidence>
<dbReference type="PANTHER" id="PTHR30055">
    <property type="entry name" value="HTH-TYPE TRANSCRIPTIONAL REGULATOR RUTR"/>
    <property type="match status" value="1"/>
</dbReference>
<feature type="DNA-binding region" description="H-T-H motif" evidence="2">
    <location>
        <begin position="45"/>
        <end position="64"/>
    </location>
</feature>
<accession>A0AAW7XK03</accession>
<dbReference type="GO" id="GO:0003700">
    <property type="term" value="F:DNA-binding transcription factor activity"/>
    <property type="evidence" value="ECO:0007669"/>
    <property type="project" value="TreeGrafter"/>
</dbReference>
<dbReference type="InterPro" id="IPR001647">
    <property type="entry name" value="HTH_TetR"/>
</dbReference>
<dbReference type="Pfam" id="PF00440">
    <property type="entry name" value="TetR_N"/>
    <property type="match status" value="1"/>
</dbReference>
<feature type="domain" description="HTH tetR-type" evidence="3">
    <location>
        <begin position="22"/>
        <end position="82"/>
    </location>
</feature>
<name>A0AAW7XK03_9GAMM</name>
<gene>
    <name evidence="4" type="ORF">Q4490_12820</name>
    <name evidence="5" type="ORF">Q8W30_05135</name>
</gene>
<evidence type="ECO:0000259" key="3">
    <source>
        <dbReference type="PROSITE" id="PS50977"/>
    </source>
</evidence>
<dbReference type="Gene3D" id="1.10.10.60">
    <property type="entry name" value="Homeodomain-like"/>
    <property type="match status" value="1"/>
</dbReference>
<dbReference type="InterPro" id="IPR050109">
    <property type="entry name" value="HTH-type_TetR-like_transc_reg"/>
</dbReference>
<dbReference type="InterPro" id="IPR009057">
    <property type="entry name" value="Homeodomain-like_sf"/>
</dbReference>
<reference evidence="4" key="1">
    <citation type="submission" date="2023-07" db="EMBL/GenBank/DDBJ databases">
        <title>Genome content predicts the carbon catabolic preferences of heterotrophic bacteria.</title>
        <authorList>
            <person name="Gralka M."/>
        </authorList>
    </citation>
    <scope>NUCLEOTIDE SEQUENCE</scope>
    <source>
        <strain evidence="5">5G01</strain>
        <strain evidence="4">I2M16</strain>
    </source>
</reference>
<dbReference type="PRINTS" id="PR00455">
    <property type="entry name" value="HTHTETR"/>
</dbReference>
<dbReference type="EMBL" id="JAUOPG010000008">
    <property type="protein sequence ID" value="MDO6454450.1"/>
    <property type="molecule type" value="Genomic_DNA"/>
</dbReference>
<evidence type="ECO:0000313" key="6">
    <source>
        <dbReference type="Proteomes" id="UP001169862"/>
    </source>
</evidence>
<keyword evidence="7" id="KW-1185">Reference proteome</keyword>
<comment type="caution">
    <text evidence="4">The sequence shown here is derived from an EMBL/GenBank/DDBJ whole genome shotgun (WGS) entry which is preliminary data.</text>
</comment>
<dbReference type="RefSeq" id="WP_370051679.1">
    <property type="nucleotide sequence ID" value="NZ_CAXPFL010000035.1"/>
</dbReference>
<proteinExistence type="predicted"/>
<dbReference type="Proteomes" id="UP001169862">
    <property type="component" value="Unassembled WGS sequence"/>
</dbReference>
<dbReference type="PROSITE" id="PS50977">
    <property type="entry name" value="HTH_TETR_2"/>
    <property type="match status" value="1"/>
</dbReference>
<dbReference type="SUPFAM" id="SSF46689">
    <property type="entry name" value="Homeodomain-like"/>
    <property type="match status" value="1"/>
</dbReference>